<dbReference type="Pfam" id="PF07992">
    <property type="entry name" value="Pyr_redox_2"/>
    <property type="match status" value="1"/>
</dbReference>
<gene>
    <name evidence="7" type="ORF">SAMN05192563_1004452</name>
</gene>
<dbReference type="GO" id="GO:0008115">
    <property type="term" value="F:sarcosine oxidase activity"/>
    <property type="evidence" value="ECO:0007669"/>
    <property type="project" value="InterPro"/>
</dbReference>
<dbReference type="InterPro" id="IPR036188">
    <property type="entry name" value="FAD/NAD-bd_sf"/>
</dbReference>
<evidence type="ECO:0000259" key="3">
    <source>
        <dbReference type="Pfam" id="PF01571"/>
    </source>
</evidence>
<dbReference type="AlphaFoldDB" id="A0A1I7BFY4"/>
<dbReference type="SUPFAM" id="SSF51905">
    <property type="entry name" value="FAD/NAD(P)-binding domain"/>
    <property type="match status" value="1"/>
</dbReference>
<dbReference type="InterPro" id="IPR027266">
    <property type="entry name" value="TrmE/GcvT-like"/>
</dbReference>
<dbReference type="SUPFAM" id="SSF103025">
    <property type="entry name" value="Folate-binding domain"/>
    <property type="match status" value="1"/>
</dbReference>
<dbReference type="Gene3D" id="3.10.20.440">
    <property type="entry name" value="2Fe-2S iron-sulphur cluster binding domain, sarcosine oxidase, alpha subunit, N-terminal domain"/>
    <property type="match status" value="1"/>
</dbReference>
<dbReference type="Pfam" id="PF01571">
    <property type="entry name" value="GCV_T"/>
    <property type="match status" value="1"/>
</dbReference>
<evidence type="ECO:0000256" key="1">
    <source>
        <dbReference type="ARBA" id="ARBA00008609"/>
    </source>
</evidence>
<dbReference type="InterPro" id="IPR041117">
    <property type="entry name" value="SoxA_A3"/>
</dbReference>
<reference evidence="7 8" key="1">
    <citation type="submission" date="2016-10" db="EMBL/GenBank/DDBJ databases">
        <authorList>
            <person name="de Groot N.N."/>
        </authorList>
    </citation>
    <scope>NUCLEOTIDE SEQUENCE [LARGE SCALE GENOMIC DNA]</scope>
    <source>
        <strain evidence="7 8">LMG 27731</strain>
    </source>
</reference>
<dbReference type="EMBL" id="FPBH01000004">
    <property type="protein sequence ID" value="SFT86109.1"/>
    <property type="molecule type" value="Genomic_DNA"/>
</dbReference>
<dbReference type="RefSeq" id="WP_093634025.1">
    <property type="nucleotide sequence ID" value="NZ_FPBH01000004.1"/>
</dbReference>
<dbReference type="PANTHER" id="PTHR43757">
    <property type="entry name" value="AMINOMETHYLTRANSFERASE"/>
    <property type="match status" value="1"/>
</dbReference>
<dbReference type="NCBIfam" id="TIGR01372">
    <property type="entry name" value="soxA"/>
    <property type="match status" value="1"/>
</dbReference>
<feature type="domain" description="Aminomethyltransferase C-terminal" evidence="5">
    <location>
        <begin position="937"/>
        <end position="991"/>
    </location>
</feature>
<keyword evidence="2" id="KW-0560">Oxidoreductase</keyword>
<dbReference type="Proteomes" id="UP000198844">
    <property type="component" value="Unassembled WGS sequence"/>
</dbReference>
<protein>
    <submittedName>
        <fullName evidence="7">Sarcosine oxidase subunit alpha</fullName>
    </submittedName>
</protein>
<dbReference type="Gene3D" id="3.30.1360.120">
    <property type="entry name" value="Probable tRNA modification gtpase trme, domain 1"/>
    <property type="match status" value="1"/>
</dbReference>
<dbReference type="Gene3D" id="3.50.50.60">
    <property type="entry name" value="FAD/NAD(P)-binding domain"/>
    <property type="match status" value="1"/>
</dbReference>
<sequence length="999" mass="109000">MKQRKRIAPYDAPAGVARKPLGFTFDGRHYVGLEGDTLASALLANGIDVIGRSFKLHRPRGVFSAGVEECNALVQLEAGGLDEPNARATLVTLYDGLRATSQNAWPSVRWDLLGLLDLFQRVLPASFYYKSMIWPNWHMYERVVRRIAGLGKAPTSRDAQTYQKRNLHCDVLICGGGPAGLSAALAAGQRGVRVVLVDDRDALGGALLHEQMRINGESAGRWVERVVEQLRALPNVQLLTRTTVSGYYENNFLAAAERIAAPVWAQDRTGTLRERLWRIRASAVILATGALERPLIFPNNDRPGVMLAAAVRAYVNRFGVVCGQRVVILTNHDDAYRTALDLHEAGVRELSVVDTRANVDEKLQQCLHERGITHYPAHGIVATQGRRKITAVRLARHLGGGQLGAAIVTLPCDLLAMSGGWTPTVHLFSQAGGKLRYDEANLCLVPDGCEQQVRVVGAANGKFTLAGCLADGARAGREMAEPSGGAHDLSTGAPVVDTGLDETLRIEPYWYTRGARTDKQWLDFQYDVKVSDVELALRENYVSVEHVKRYTTGGMSIDQGKSGNFNILAVMAELTGKPIPQVGTTRFRPPYQPVTLGTFAGPTVGERYAPWQTLPAHAWHAAQAAHFGDYGWRRPEYYPREDEGIAAATLREVLAVRHGVGLFDGSPLGKIELRGPDTAALLNRVYVNNLATLKPGFARYAMLSNDNGVLIDDGVIVRLADDHFLVHATSGAVARVFLLFEEYLQCEWPELRAHVTNVTTQWANVTVSGPKARQVLQKIESDINFDADAFAHMQFRSGHFAGVPARILRASFTGEVTFEVSVPARYAQSLWQCISNAGAEFGITPYGIEALEVMRTEKGYLHIGSDTDGSSNALDIGWGKIIDKKTTDFIGRRSLQRASDCGDARLQFVGLESIVPDVPLPVGGHFIDEATPHMPVKSHGYVTAACISPMLGKAIGLGILRNGSARLGEQVHIYAKGKVTTARVVPPAHFDPQGERLHG</sequence>
<dbReference type="InterPro" id="IPR029043">
    <property type="entry name" value="GcvT/YgfZ_C"/>
</dbReference>
<dbReference type="InterPro" id="IPR006222">
    <property type="entry name" value="GCVT_N"/>
</dbReference>
<dbReference type="Pfam" id="PF08669">
    <property type="entry name" value="GCV_T_C"/>
    <property type="match status" value="1"/>
</dbReference>
<feature type="domain" description="GCVT N-terminal" evidence="3">
    <location>
        <begin position="617"/>
        <end position="885"/>
    </location>
</feature>
<name>A0A1I7BFY4_9BURK</name>
<dbReference type="InterPro" id="IPR006277">
    <property type="entry name" value="Sarcosine_oxidase_asu"/>
</dbReference>
<evidence type="ECO:0000259" key="4">
    <source>
        <dbReference type="Pfam" id="PF07992"/>
    </source>
</evidence>
<feature type="domain" description="FAD/NAD(P)-binding" evidence="4">
    <location>
        <begin position="170"/>
        <end position="435"/>
    </location>
</feature>
<evidence type="ECO:0000256" key="2">
    <source>
        <dbReference type="ARBA" id="ARBA00023002"/>
    </source>
</evidence>
<evidence type="ECO:0000259" key="5">
    <source>
        <dbReference type="Pfam" id="PF08669"/>
    </source>
</evidence>
<proteinExistence type="inferred from homology"/>
<evidence type="ECO:0000259" key="6">
    <source>
        <dbReference type="Pfam" id="PF17806"/>
    </source>
</evidence>
<comment type="similarity">
    <text evidence="1">Belongs to the GcvT family.</text>
</comment>
<dbReference type="SUPFAM" id="SSF101790">
    <property type="entry name" value="Aminomethyltransferase beta-barrel domain"/>
    <property type="match status" value="1"/>
</dbReference>
<dbReference type="PRINTS" id="PR00469">
    <property type="entry name" value="PNDRDTASEII"/>
</dbReference>
<dbReference type="Pfam" id="PF13510">
    <property type="entry name" value="Fer2_4"/>
    <property type="match status" value="1"/>
</dbReference>
<evidence type="ECO:0000313" key="7">
    <source>
        <dbReference type="EMBL" id="SFT86109.1"/>
    </source>
</evidence>
<dbReference type="InterPro" id="IPR023753">
    <property type="entry name" value="FAD/NAD-binding_dom"/>
</dbReference>
<dbReference type="InterPro" id="IPR013977">
    <property type="entry name" value="GcvT_C"/>
</dbReference>
<dbReference type="PRINTS" id="PR00368">
    <property type="entry name" value="FADPNR"/>
</dbReference>
<dbReference type="PIRSF" id="PIRSF037980">
    <property type="entry name" value="SoxA"/>
    <property type="match status" value="1"/>
</dbReference>
<dbReference type="InterPro" id="IPR042204">
    <property type="entry name" value="2Fe-2S-bd_N"/>
</dbReference>
<dbReference type="PANTHER" id="PTHR43757:SF2">
    <property type="entry name" value="AMINOMETHYLTRANSFERASE, MITOCHONDRIAL"/>
    <property type="match status" value="1"/>
</dbReference>
<evidence type="ECO:0000313" key="8">
    <source>
        <dbReference type="Proteomes" id="UP000198844"/>
    </source>
</evidence>
<dbReference type="InterPro" id="IPR028896">
    <property type="entry name" value="GcvT/YgfZ/DmdA"/>
</dbReference>
<organism evidence="7 8">
    <name type="scientific">Paraburkholderia aspalathi</name>
    <dbReference type="NCBI Taxonomy" id="1324617"/>
    <lineage>
        <taxon>Bacteria</taxon>
        <taxon>Pseudomonadati</taxon>
        <taxon>Pseudomonadota</taxon>
        <taxon>Betaproteobacteria</taxon>
        <taxon>Burkholderiales</taxon>
        <taxon>Burkholderiaceae</taxon>
        <taxon>Paraburkholderia</taxon>
    </lineage>
</organism>
<feature type="domain" description="SoxA A3" evidence="6">
    <location>
        <begin position="518"/>
        <end position="601"/>
    </location>
</feature>
<dbReference type="OrthoDB" id="5287468at2"/>
<dbReference type="Pfam" id="PF17806">
    <property type="entry name" value="SO_alpha_A3"/>
    <property type="match status" value="1"/>
</dbReference>
<accession>A0A1I7BFY4</accession>
<dbReference type="GO" id="GO:0046653">
    <property type="term" value="P:tetrahydrofolate metabolic process"/>
    <property type="evidence" value="ECO:0007669"/>
    <property type="project" value="InterPro"/>
</dbReference>